<protein>
    <recommendedName>
        <fullName evidence="5">Nitrogenase-associated protein</fullName>
    </recommendedName>
</protein>
<proteinExistence type="inferred from homology"/>
<dbReference type="PANTHER" id="PTHR30041:SF8">
    <property type="entry name" value="PROTEIN YFFB"/>
    <property type="match status" value="1"/>
</dbReference>
<name>A0A1Z4KGQ2_ANAVA</name>
<feature type="compositionally biased region" description="Basic and acidic residues" evidence="2">
    <location>
        <begin position="144"/>
        <end position="153"/>
    </location>
</feature>
<dbReference type="EMBL" id="AP018216">
    <property type="protein sequence ID" value="BAY68144.1"/>
    <property type="molecule type" value="Genomic_DNA"/>
</dbReference>
<dbReference type="Proteomes" id="UP000217507">
    <property type="component" value="Chromosome"/>
</dbReference>
<dbReference type="NCBIfam" id="TIGR01616">
    <property type="entry name" value="nitro_assoc"/>
    <property type="match status" value="1"/>
</dbReference>
<evidence type="ECO:0008006" key="5">
    <source>
        <dbReference type="Google" id="ProtNLM"/>
    </source>
</evidence>
<dbReference type="PROSITE" id="PS51353">
    <property type="entry name" value="ARSC"/>
    <property type="match status" value="1"/>
</dbReference>
<dbReference type="InterPro" id="IPR036249">
    <property type="entry name" value="Thioredoxin-like_sf"/>
</dbReference>
<dbReference type="CDD" id="cd03033">
    <property type="entry name" value="ArsC_15kD"/>
    <property type="match status" value="1"/>
</dbReference>
<comment type="similarity">
    <text evidence="1">Belongs to the ArsC family.</text>
</comment>
<dbReference type="SUPFAM" id="SSF52833">
    <property type="entry name" value="Thioredoxin-like"/>
    <property type="match status" value="1"/>
</dbReference>
<accession>A0A1Z4KGQ2</accession>
<dbReference type="Gene3D" id="3.40.30.10">
    <property type="entry name" value="Glutaredoxin"/>
    <property type="match status" value="1"/>
</dbReference>
<dbReference type="Pfam" id="PF03960">
    <property type="entry name" value="ArsC"/>
    <property type="match status" value="1"/>
</dbReference>
<evidence type="ECO:0000256" key="2">
    <source>
        <dbReference type="SAM" id="MobiDB-lite"/>
    </source>
</evidence>
<gene>
    <name evidence="3" type="ORF">NIES23_09280</name>
</gene>
<dbReference type="AlphaFoldDB" id="A0A1Z4KGQ2"/>
<dbReference type="InterPro" id="IPR006660">
    <property type="entry name" value="Arsenate_reductase-like"/>
</dbReference>
<dbReference type="PANTHER" id="PTHR30041">
    <property type="entry name" value="ARSENATE REDUCTASE"/>
    <property type="match status" value="1"/>
</dbReference>
<sequence>MARVIFYEKPGCKGGTRQKVLLTAAGHEVITYNLLTEPWTVERLRSFFGDRPVTDWFNRSAPQIKSGEIVPEQLDEQTALLLMLREPLLIRRPLLQVGDRREVGFDVETLETWIGLKPVDESFRAMSENLMSQDLQGCAHGNGHSHDHHHDHQGGCNHHGQQEHHRQGCNH</sequence>
<evidence type="ECO:0000313" key="3">
    <source>
        <dbReference type="EMBL" id="BAY68144.1"/>
    </source>
</evidence>
<organism evidence="3 4">
    <name type="scientific">Trichormus variabilis NIES-23</name>
    <dbReference type="NCBI Taxonomy" id="1973479"/>
    <lineage>
        <taxon>Bacteria</taxon>
        <taxon>Bacillati</taxon>
        <taxon>Cyanobacteriota</taxon>
        <taxon>Cyanophyceae</taxon>
        <taxon>Nostocales</taxon>
        <taxon>Nostocaceae</taxon>
        <taxon>Trichormus</taxon>
    </lineage>
</organism>
<reference evidence="3 4" key="1">
    <citation type="submission" date="2017-06" db="EMBL/GenBank/DDBJ databases">
        <title>Genome sequencing of cyanobaciteial culture collection at National Institute for Environmental Studies (NIES).</title>
        <authorList>
            <person name="Hirose Y."/>
            <person name="Shimura Y."/>
            <person name="Fujisawa T."/>
            <person name="Nakamura Y."/>
            <person name="Kawachi M."/>
        </authorList>
    </citation>
    <scope>NUCLEOTIDE SEQUENCE [LARGE SCALE GENOMIC DNA]</scope>
    <source>
        <strain evidence="3 4">NIES-23</strain>
    </source>
</reference>
<feature type="region of interest" description="Disordered" evidence="2">
    <location>
        <begin position="136"/>
        <end position="171"/>
    </location>
</feature>
<feature type="compositionally biased region" description="Basic and acidic residues" evidence="2">
    <location>
        <begin position="160"/>
        <end position="171"/>
    </location>
</feature>
<evidence type="ECO:0000256" key="1">
    <source>
        <dbReference type="PROSITE-ProRule" id="PRU01282"/>
    </source>
</evidence>
<evidence type="ECO:0000313" key="4">
    <source>
        <dbReference type="Proteomes" id="UP000217507"/>
    </source>
</evidence>
<dbReference type="InterPro" id="IPR006503">
    <property type="entry name" value="Nase-assoc"/>
</dbReference>